<dbReference type="InterPro" id="IPR036259">
    <property type="entry name" value="MFS_trans_sf"/>
</dbReference>
<dbReference type="AlphaFoldDB" id="A0A517T2L7"/>
<organism evidence="7 8">
    <name type="scientific">Stieleria bergensis</name>
    <dbReference type="NCBI Taxonomy" id="2528025"/>
    <lineage>
        <taxon>Bacteria</taxon>
        <taxon>Pseudomonadati</taxon>
        <taxon>Planctomycetota</taxon>
        <taxon>Planctomycetia</taxon>
        <taxon>Pirellulales</taxon>
        <taxon>Pirellulaceae</taxon>
        <taxon>Stieleria</taxon>
    </lineage>
</organism>
<dbReference type="OrthoDB" id="9787815at2"/>
<evidence type="ECO:0000313" key="8">
    <source>
        <dbReference type="Proteomes" id="UP000315003"/>
    </source>
</evidence>
<dbReference type="Proteomes" id="UP000315003">
    <property type="component" value="Chromosome"/>
</dbReference>
<name>A0A517T2L7_9BACT</name>
<comment type="subcellular location">
    <subcellularLocation>
        <location evidence="1">Membrane</location>
        <topology evidence="1">Multi-pass membrane protein</topology>
    </subcellularLocation>
</comment>
<reference evidence="7 8" key="1">
    <citation type="submission" date="2019-02" db="EMBL/GenBank/DDBJ databases">
        <title>Deep-cultivation of Planctomycetes and their phenomic and genomic characterization uncovers novel biology.</title>
        <authorList>
            <person name="Wiegand S."/>
            <person name="Jogler M."/>
            <person name="Boedeker C."/>
            <person name="Pinto D."/>
            <person name="Vollmers J."/>
            <person name="Rivas-Marin E."/>
            <person name="Kohn T."/>
            <person name="Peeters S.H."/>
            <person name="Heuer A."/>
            <person name="Rast P."/>
            <person name="Oberbeckmann S."/>
            <person name="Bunk B."/>
            <person name="Jeske O."/>
            <person name="Meyerdierks A."/>
            <person name="Storesund J.E."/>
            <person name="Kallscheuer N."/>
            <person name="Luecker S."/>
            <person name="Lage O.M."/>
            <person name="Pohl T."/>
            <person name="Merkel B.J."/>
            <person name="Hornburger P."/>
            <person name="Mueller R.-W."/>
            <person name="Bruemmer F."/>
            <person name="Labrenz M."/>
            <person name="Spormann A.M."/>
            <person name="Op den Camp H."/>
            <person name="Overmann J."/>
            <person name="Amann R."/>
            <person name="Jetten M.S.M."/>
            <person name="Mascher T."/>
            <person name="Medema M.H."/>
            <person name="Devos D.P."/>
            <person name="Kaster A.-K."/>
            <person name="Ovreas L."/>
            <person name="Rohde M."/>
            <person name="Galperin M.Y."/>
            <person name="Jogler C."/>
        </authorList>
    </citation>
    <scope>NUCLEOTIDE SEQUENCE [LARGE SCALE GENOMIC DNA]</scope>
    <source>
        <strain evidence="7 8">SV_7m_r</strain>
    </source>
</reference>
<dbReference type="PANTHER" id="PTHR12778">
    <property type="entry name" value="SOLUTE CARRIER FAMILY 33 ACETYL-COA TRANSPORTER -RELATED"/>
    <property type="match status" value="1"/>
</dbReference>
<sequence>MNHLKTLDRSPGICITTLCLLYAAQGIPDGFVRVGLKTYLIDQGVSTAAIGVTIALVSWPWSLKWVWGPFVDRFRFHRMGRRRPWILAAQTGIMLSLASLLFIPDLSASLKALSIVILLANTFASLQDVSVDAMAIDQLPPEKRGIANGFMYGSSYAGSYVGSYFLGGLLLTSGIVAAVSLQIGILFFIALFPLLFRERRQDRFVALGTYGAEDADEERASVKELFAKLGKSFSVRSSWLAAVFALTSLICTNAYLIVWPVYMKEELGWSTSDYLTLEGGLSVWFGLGGSVAGGLIASLLGPKRALFTALSLMAITWGLHGLLMSWWAEATVVSSLFLLSAMLQGFFQVSMFSMFMEIAWPPVAATQFTAYMAMLNLSNGLGASSAGLMESAFSMQGFFWVLVGIQLAGGLLLLFIDPTQTRRVLHAAP</sequence>
<evidence type="ECO:0000256" key="1">
    <source>
        <dbReference type="ARBA" id="ARBA00004141"/>
    </source>
</evidence>
<dbReference type="SUPFAM" id="SSF103473">
    <property type="entry name" value="MFS general substrate transporter"/>
    <property type="match status" value="1"/>
</dbReference>
<dbReference type="GO" id="GO:0016020">
    <property type="term" value="C:membrane"/>
    <property type="evidence" value="ECO:0007669"/>
    <property type="project" value="UniProtKB-SubCell"/>
</dbReference>
<feature type="transmembrane region" description="Helical" evidence="6">
    <location>
        <begin position="239"/>
        <end position="262"/>
    </location>
</feature>
<evidence type="ECO:0000256" key="6">
    <source>
        <dbReference type="SAM" id="Phobius"/>
    </source>
</evidence>
<evidence type="ECO:0000256" key="4">
    <source>
        <dbReference type="ARBA" id="ARBA00022989"/>
    </source>
</evidence>
<dbReference type="InterPro" id="IPR011701">
    <property type="entry name" value="MFS"/>
</dbReference>
<evidence type="ECO:0000313" key="7">
    <source>
        <dbReference type="EMBL" id="QDT62623.1"/>
    </source>
</evidence>
<proteinExistence type="predicted"/>
<keyword evidence="8" id="KW-1185">Reference proteome</keyword>
<dbReference type="Pfam" id="PF07690">
    <property type="entry name" value="MFS_1"/>
    <property type="match status" value="1"/>
</dbReference>
<dbReference type="InterPro" id="IPR004752">
    <property type="entry name" value="AmpG_permease/AT-1"/>
</dbReference>
<dbReference type="PANTHER" id="PTHR12778:SF10">
    <property type="entry name" value="MAJOR FACILITATOR SUPERFAMILY DOMAIN-CONTAINING PROTEIN 3"/>
    <property type="match status" value="1"/>
</dbReference>
<evidence type="ECO:0000256" key="3">
    <source>
        <dbReference type="ARBA" id="ARBA00022692"/>
    </source>
</evidence>
<feature type="transmembrane region" description="Helical" evidence="6">
    <location>
        <begin position="84"/>
        <end position="103"/>
    </location>
</feature>
<keyword evidence="4 6" id="KW-1133">Transmembrane helix</keyword>
<dbReference type="RefSeq" id="WP_145277497.1">
    <property type="nucleotide sequence ID" value="NZ_CP036272.1"/>
</dbReference>
<evidence type="ECO:0000256" key="2">
    <source>
        <dbReference type="ARBA" id="ARBA00022448"/>
    </source>
</evidence>
<feature type="transmembrane region" description="Helical" evidence="6">
    <location>
        <begin position="368"/>
        <end position="386"/>
    </location>
</feature>
<gene>
    <name evidence="7" type="ORF">SV7mr_51730</name>
</gene>
<feature type="transmembrane region" description="Helical" evidence="6">
    <location>
        <begin position="307"/>
        <end position="328"/>
    </location>
</feature>
<feature type="transmembrane region" description="Helical" evidence="6">
    <location>
        <begin position="45"/>
        <end position="63"/>
    </location>
</feature>
<protein>
    <submittedName>
        <fullName evidence="7">Muropeptide transporter</fullName>
    </submittedName>
</protein>
<feature type="transmembrane region" description="Helical" evidence="6">
    <location>
        <begin position="282"/>
        <end position="300"/>
    </location>
</feature>
<dbReference type="GO" id="GO:0022857">
    <property type="term" value="F:transmembrane transporter activity"/>
    <property type="evidence" value="ECO:0007669"/>
    <property type="project" value="InterPro"/>
</dbReference>
<keyword evidence="2" id="KW-0813">Transport</keyword>
<keyword evidence="3 6" id="KW-0812">Transmembrane</keyword>
<dbReference type="Gene3D" id="1.20.1250.20">
    <property type="entry name" value="MFS general substrate transporter like domains"/>
    <property type="match status" value="2"/>
</dbReference>
<feature type="transmembrane region" description="Helical" evidence="6">
    <location>
        <begin position="398"/>
        <end position="416"/>
    </location>
</feature>
<feature type="transmembrane region" description="Helical" evidence="6">
    <location>
        <begin position="334"/>
        <end position="356"/>
    </location>
</feature>
<feature type="transmembrane region" description="Helical" evidence="6">
    <location>
        <begin position="175"/>
        <end position="196"/>
    </location>
</feature>
<accession>A0A517T2L7</accession>
<evidence type="ECO:0000256" key="5">
    <source>
        <dbReference type="ARBA" id="ARBA00023136"/>
    </source>
</evidence>
<dbReference type="EMBL" id="CP036272">
    <property type="protein sequence ID" value="QDT62623.1"/>
    <property type="molecule type" value="Genomic_DNA"/>
</dbReference>
<keyword evidence="5 6" id="KW-0472">Membrane</keyword>